<gene>
    <name evidence="1" type="ORF">QFC22_001849</name>
</gene>
<evidence type="ECO:0000313" key="2">
    <source>
        <dbReference type="Proteomes" id="UP001243375"/>
    </source>
</evidence>
<protein>
    <submittedName>
        <fullName evidence="1">Uncharacterized protein</fullName>
    </submittedName>
</protein>
<proteinExistence type="predicted"/>
<keyword evidence="2" id="KW-1185">Reference proteome</keyword>
<reference evidence="1" key="1">
    <citation type="submission" date="2023-04" db="EMBL/GenBank/DDBJ databases">
        <title>Draft Genome sequencing of Naganishia species isolated from polar environments using Oxford Nanopore Technology.</title>
        <authorList>
            <person name="Leo P."/>
            <person name="Venkateswaran K."/>
        </authorList>
    </citation>
    <scope>NUCLEOTIDE SEQUENCE</scope>
    <source>
        <strain evidence="1">MNA-CCFEE 5425</strain>
    </source>
</reference>
<evidence type="ECO:0000313" key="1">
    <source>
        <dbReference type="EMBL" id="KAJ9122424.1"/>
    </source>
</evidence>
<sequence length="1130" mass="124756">MSRPPPHSIAFPEHMGPKGTHFPPFNELIQQVSSTSNAESETNQPQKGRRQSLATTGGHPSSRPPSAAQDIARRPQGELNNTGSHNVPSPHRQNRSNHPTQSGGPDSASLMSSFHMMLPPTFGTPAHLLGTTGGESTGTDGLEANQGPAEASLKSIDSKSYGSAKSPVLAEVMEEDDGQSVVSDDFEDTPVAAAKRTLKSVRTNSQSQGKPTVSNSAKEKEKEKRKRQVQSCSECRRRKIKCDKKFPCGPCVLRNDQSICREVEKHNTSSTGCASAQEVMHLQQRLAALETILSEAGLMSHGDVENLMGTRGKLPLGPTGIVAGGLAAALGAGPELDLESDTEGAALTLEQLAFGQRKVEQTGPGPNAYGPTYPRSLSENNNSNLRARTNSNMGNKPDSRVETGSSTDNTRRLETRPADFLAFGAGNALGIGMHKEGPASRSAMADAIPQSMISGTTGGISRDLLPSKPLNLKQHLYKPIDSAVLNALEPTEVFSLFYQRSDIFVKALLAVLPDRKRGELLVKNYLERVEWQHRCLHVPTFLRQCNELWNTPLSHVVHEVYTPFLSLYTIICCLGLYFMDPTEAQRYFTPDECESLPEIWLTAARGSLWMSDFMAVHTLEHLQCIVVMGVFLMAQGMGLSRLGAEADPSTRDPPKWRTPWESVVKREVGRRLWWNLVFLDWSLAPSYNFSSSIQPDQIKTALPANVNDEDISDSRPLEPKPLSVRTDMSYHLARLRFAEISQRQIWQANASPHPPYSFILSVDTELRKAISNLPSYFSFDVDTNEPPPSDARERIFYWEKITINLSAQSRLMRLHRPWLSRGYKDRKYEYSRTQCIRAARNCLKLMTDDHGTAVFLERWWILLFYVTIAAVVILIDLLRASPEEMTSDDFKAEHSEVLAALARMEQITTMSHPARGSVKVIKQLLHELEEKQQGKTILGKRKAEDDGWPASAGGLQRAVKKLITDNSDSPPSSANFAPGTLPAAVTSESPKISTTSSNTDQSSLVPGARDKDRHFETSYADQLHNILPPDLSANSFQQYFPMEISYGANVGVASAGQYPNYENAELESMLASYLPSRPHSPDDLLARLNHQTGGDHQQQNIWQGNPSSSGAPDLNFDLNALSNPYRGWMN</sequence>
<dbReference type="Proteomes" id="UP001243375">
    <property type="component" value="Unassembled WGS sequence"/>
</dbReference>
<organism evidence="1 2">
    <name type="scientific">Naganishia vaughanmartiniae</name>
    <dbReference type="NCBI Taxonomy" id="1424756"/>
    <lineage>
        <taxon>Eukaryota</taxon>
        <taxon>Fungi</taxon>
        <taxon>Dikarya</taxon>
        <taxon>Basidiomycota</taxon>
        <taxon>Agaricomycotina</taxon>
        <taxon>Tremellomycetes</taxon>
        <taxon>Filobasidiales</taxon>
        <taxon>Filobasidiaceae</taxon>
        <taxon>Naganishia</taxon>
    </lineage>
</organism>
<accession>A0ACC2XEG0</accession>
<comment type="caution">
    <text evidence="1">The sequence shown here is derived from an EMBL/GenBank/DDBJ whole genome shotgun (WGS) entry which is preliminary data.</text>
</comment>
<dbReference type="EMBL" id="JASBWU010000004">
    <property type="protein sequence ID" value="KAJ9122424.1"/>
    <property type="molecule type" value="Genomic_DNA"/>
</dbReference>
<name>A0ACC2XEG0_9TREE</name>